<feature type="domain" description="Nephrocystin 3-like N-terminal" evidence="2">
    <location>
        <begin position="228"/>
        <end position="364"/>
    </location>
</feature>
<evidence type="ECO:0000256" key="1">
    <source>
        <dbReference type="ARBA" id="ARBA00022737"/>
    </source>
</evidence>
<dbReference type="SUPFAM" id="SSF52540">
    <property type="entry name" value="P-loop containing nucleoside triphosphate hydrolases"/>
    <property type="match status" value="1"/>
</dbReference>
<proteinExistence type="predicted"/>
<reference evidence="3 4" key="1">
    <citation type="submission" date="2016-11" db="EMBL/GenBank/DDBJ databases">
        <authorList>
            <person name="Jaros S."/>
            <person name="Januszkiewicz K."/>
            <person name="Wedrychowicz H."/>
        </authorList>
    </citation>
    <scope>NUCLEOTIDE SEQUENCE [LARGE SCALE GENOMIC DNA]</scope>
    <source>
        <strain evidence="3 4">DSM 44666</strain>
    </source>
</reference>
<keyword evidence="4" id="KW-1185">Reference proteome</keyword>
<evidence type="ECO:0000313" key="3">
    <source>
        <dbReference type="EMBL" id="SHF19587.1"/>
    </source>
</evidence>
<dbReference type="Pfam" id="PF08238">
    <property type="entry name" value="Sel1"/>
    <property type="match status" value="13"/>
</dbReference>
<dbReference type="InterPro" id="IPR011990">
    <property type="entry name" value="TPR-like_helical_dom_sf"/>
</dbReference>
<dbReference type="Gene3D" id="3.40.50.300">
    <property type="entry name" value="P-loop containing nucleotide triphosphate hydrolases"/>
    <property type="match status" value="1"/>
</dbReference>
<gene>
    <name evidence="3" type="ORF">SAMN05444392_11023</name>
</gene>
<dbReference type="PANTHER" id="PTHR11102:SF160">
    <property type="entry name" value="ERAD-ASSOCIATED E3 UBIQUITIN-PROTEIN LIGASE COMPONENT HRD3"/>
    <property type="match status" value="1"/>
</dbReference>
<dbReference type="RefSeq" id="WP_073155894.1">
    <property type="nucleotide sequence ID" value="NZ_FQVL01000010.1"/>
</dbReference>
<keyword evidence="1" id="KW-0677">Repeat</keyword>
<dbReference type="AlphaFoldDB" id="A0A1M4ZP65"/>
<dbReference type="SMART" id="SM00671">
    <property type="entry name" value="SEL1"/>
    <property type="match status" value="11"/>
</dbReference>
<dbReference type="EMBL" id="FQVL01000010">
    <property type="protein sequence ID" value="SHF19587.1"/>
    <property type="molecule type" value="Genomic_DNA"/>
</dbReference>
<dbReference type="InterPro" id="IPR056884">
    <property type="entry name" value="NPHP3-like_N"/>
</dbReference>
<dbReference type="InterPro" id="IPR006597">
    <property type="entry name" value="Sel1-like"/>
</dbReference>
<dbReference type="Pfam" id="PF24883">
    <property type="entry name" value="NPHP3_N"/>
    <property type="match status" value="1"/>
</dbReference>
<dbReference type="InterPro" id="IPR027417">
    <property type="entry name" value="P-loop_NTPase"/>
</dbReference>
<organism evidence="3 4">
    <name type="scientific">Seinonella peptonophila</name>
    <dbReference type="NCBI Taxonomy" id="112248"/>
    <lineage>
        <taxon>Bacteria</taxon>
        <taxon>Bacillati</taxon>
        <taxon>Bacillota</taxon>
        <taxon>Bacilli</taxon>
        <taxon>Bacillales</taxon>
        <taxon>Thermoactinomycetaceae</taxon>
        <taxon>Seinonella</taxon>
    </lineage>
</organism>
<dbReference type="STRING" id="112248.SAMN05444392_11023"/>
<dbReference type="Proteomes" id="UP000184476">
    <property type="component" value="Unassembled WGS sequence"/>
</dbReference>
<dbReference type="PANTHER" id="PTHR11102">
    <property type="entry name" value="SEL-1-LIKE PROTEIN"/>
    <property type="match status" value="1"/>
</dbReference>
<protein>
    <submittedName>
        <fullName evidence="3">TPR repeat</fullName>
    </submittedName>
</protein>
<dbReference type="SUPFAM" id="SSF81901">
    <property type="entry name" value="HCP-like"/>
    <property type="match status" value="3"/>
</dbReference>
<accession>A0A1M4ZP65</accession>
<dbReference type="InterPro" id="IPR050767">
    <property type="entry name" value="Sel1_AlgK"/>
</dbReference>
<dbReference type="Gene3D" id="1.25.40.10">
    <property type="entry name" value="Tetratricopeptide repeat domain"/>
    <property type="match status" value="3"/>
</dbReference>
<evidence type="ECO:0000313" key="4">
    <source>
        <dbReference type="Proteomes" id="UP000184476"/>
    </source>
</evidence>
<evidence type="ECO:0000259" key="2">
    <source>
        <dbReference type="Pfam" id="PF24883"/>
    </source>
</evidence>
<sequence length="1166" mass="135241">MKNDDNLHIGNEFNFGDNDGIIAIPQDDSRVYITKIYGGQSIQNIVNEKSSQHSHFRAHHYLFEAAIQFVLPQEMIAPIMSRLNQLLLLCDQMYVLSRTKYRLNIDSVVQMIKRENQSITREEFDHAVENWVQLIKQMIKNDHNCIQIQNRINDLRNRFVQSDQNIQMKELFLALCIQTLDESFEAVQREIRRHTFFDPIFSKNLLHSLATKVEKRSQEFQLRYSELEEIQKKLNQNHSGKYILLTGRRETGKTFLINKLIHSSYWDEQRTVAPWLPQVVFQSGVGNVKMFIQSLLEQLNMLIIDQIKWVPDDEMFAEDVDVMVRYEAELRAALQEVVNERGKIIVVIDGLDEVSPYKEDFRFLPTNLPEGVTFLVSACKNSAAEQWLLRHHEYCVEHLSPVSHLHRDQVAQLLEISFTDRVGQAFVDKVMQKTAGIALLVFPIARDLQRLEKKYSKVEVYDKKGFFERLAEKWRIKGAPKEVIPILSRVHQLLAIFQPIALLDFDMIKLFLRVCGDQLPDVKRYLDQLHEQLEGDVLREGVKLYVEAYADFVRQKFYGLDMEECFQYVIRWLLEMLKPKYLNRRFGKEKMLGILTNFLEFWMDKNRLKKEWYAEEIGDELIKQLGHQNADLLFQIAKYNNTRGIDGYRSGFRFKCIVHSALLRHTNAMRLLGVILIANRKIEEGRIWLSRAANAGDISSMIFLGSHYIDHPPVDQRKGKEWLERAIQKGSSKGMVELGTRLLKGNGLPKDLRNGLCWIEQAANLGSIEAMMMLILNGDELREIGFYIDQEYWFKKGCDAGNIQAIYLYAKYLLEQKRDIEEGERLLMQAADSGYQNAMLDLAKRYLTGDLLKRNPEKGKKYIYRAAKKGYPQAILELAICLLDGQGLPQQKEEGQNWLNLAVEELKYQPAIVELGIRLLDGRGYSQDLRRGRKLLKQSFEDPKAKFEIGSRMLDGRGFQRNVKLGRRYLKKTHGRNRRYPRALCEVGVRYLDGDGLDVNQSMGRYWLDKGITSGHQRSMLEMGVRLLEGEGLPQNIENGRKLILRAAKLGNLTAMLELGIRLLDGNGFEQDIVNGEKWIHKTALRGFDAGKLELGVRLLDGNGLMENIEEGRKWLIETAEKGDLHAMLECGERYLEGNKFPLDMKEGRKWLERANRICHDLNSLV</sequence>
<dbReference type="OrthoDB" id="9816559at2"/>
<name>A0A1M4ZP65_9BACL</name>